<dbReference type="Proteomes" id="UP000824596">
    <property type="component" value="Unassembled WGS sequence"/>
</dbReference>
<protein>
    <submittedName>
        <fullName evidence="6">Inosine-uridine preferring nucleoside hydrolase domain-containing protein</fullName>
    </submittedName>
</protein>
<dbReference type="AlphaFoldDB" id="A0A9P8N618"/>
<name>A0A9P8N618_9HYPO</name>
<dbReference type="SUPFAM" id="SSF53590">
    <property type="entry name" value="Nucleoside hydrolase"/>
    <property type="match status" value="1"/>
</dbReference>
<keyword evidence="7" id="KW-1185">Reference proteome</keyword>
<dbReference type="InterPro" id="IPR001910">
    <property type="entry name" value="Inosine/uridine_hydrolase_dom"/>
</dbReference>
<dbReference type="Gene3D" id="3.90.245.10">
    <property type="entry name" value="Ribonucleoside hydrolase-like"/>
    <property type="match status" value="1"/>
</dbReference>
<gene>
    <name evidence="6" type="ORF">HRG_00137</name>
</gene>
<evidence type="ECO:0000256" key="3">
    <source>
        <dbReference type="ARBA" id="ARBA00023295"/>
    </source>
</evidence>
<dbReference type="GO" id="GO:0008477">
    <property type="term" value="F:purine nucleosidase activity"/>
    <property type="evidence" value="ECO:0007669"/>
    <property type="project" value="TreeGrafter"/>
</dbReference>
<dbReference type="InterPro" id="IPR036452">
    <property type="entry name" value="Ribo_hydro-like"/>
</dbReference>
<evidence type="ECO:0000259" key="5">
    <source>
        <dbReference type="Pfam" id="PF01156"/>
    </source>
</evidence>
<evidence type="ECO:0000313" key="6">
    <source>
        <dbReference type="EMBL" id="KAH0967495.1"/>
    </source>
</evidence>
<feature type="signal peptide" evidence="4">
    <location>
        <begin position="1"/>
        <end position="18"/>
    </location>
</feature>
<keyword evidence="4" id="KW-0732">Signal</keyword>
<dbReference type="InterPro" id="IPR023186">
    <property type="entry name" value="IUNH"/>
</dbReference>
<evidence type="ECO:0000313" key="7">
    <source>
        <dbReference type="Proteomes" id="UP000824596"/>
    </source>
</evidence>
<feature type="domain" description="Inosine/uridine-preferring nucleoside hydrolase" evidence="5">
    <location>
        <begin position="38"/>
        <end position="365"/>
    </location>
</feature>
<dbReference type="PANTHER" id="PTHR12304:SF25">
    <property type="entry name" value="INOSINE_URIDINE-PREFERRING NUCLEOSIDE HYDROLASE DOMAIN-CONTAINING PROTEIN"/>
    <property type="match status" value="1"/>
</dbReference>
<dbReference type="Pfam" id="PF01156">
    <property type="entry name" value="IU_nuc_hydro"/>
    <property type="match status" value="1"/>
</dbReference>
<reference evidence="6" key="1">
    <citation type="submission" date="2021-09" db="EMBL/GenBank/DDBJ databases">
        <title>A high-quality genome of the endoparasitic fungus Hirsutella rhossiliensis with a comparison of Hirsutella genomes reveals transposable elements contributing to genome size variation.</title>
        <authorList>
            <person name="Lin R."/>
            <person name="Jiao Y."/>
            <person name="Sun X."/>
            <person name="Ling J."/>
            <person name="Xie B."/>
            <person name="Cheng X."/>
        </authorList>
    </citation>
    <scope>NUCLEOTIDE SEQUENCE</scope>
    <source>
        <strain evidence="6">HR02</strain>
    </source>
</reference>
<dbReference type="GO" id="GO:0006152">
    <property type="term" value="P:purine nucleoside catabolic process"/>
    <property type="evidence" value="ECO:0007669"/>
    <property type="project" value="TreeGrafter"/>
</dbReference>
<sequence>MLLPWASSFALLFGASLASTPAAHARGDGEVTSARPKVILDNDWTTTEFSPFLQALQAGWDVVGLIGNTANSWAKQATLHALATLEIGNLTCIPVYRGADYPLLNNPGLARAWGLIHGNLPYQGAFAPQNGPLEQKGHDPSGDDPERISRAALMEGFPNTSHVLDVWGAEFLVQTVRKYPGEVTIFSAGALTNIALAHRIDPTFAKNTKGLFVMGGYMDGNLVQVTGSTYLASLQSDINLKIDPEGSKVALSAPFPSITLIGNAANQFIPSEDYLNELAEVENPYTRLMHRYYDRRFPFWDATAAAVMLDPGIVTNSTEFYVDVDTSYASPSYGTIHAYQEALKPKAQTLQKVRMVVSVDEERLKQQVKMALQFPPTCADL</sequence>
<dbReference type="OrthoDB" id="432381at2759"/>
<keyword evidence="2 6" id="KW-0378">Hydrolase</keyword>
<organism evidence="6 7">
    <name type="scientific">Hirsutella rhossiliensis</name>
    <dbReference type="NCBI Taxonomy" id="111463"/>
    <lineage>
        <taxon>Eukaryota</taxon>
        <taxon>Fungi</taxon>
        <taxon>Dikarya</taxon>
        <taxon>Ascomycota</taxon>
        <taxon>Pezizomycotina</taxon>
        <taxon>Sordariomycetes</taxon>
        <taxon>Hypocreomycetidae</taxon>
        <taxon>Hypocreales</taxon>
        <taxon>Ophiocordycipitaceae</taxon>
        <taxon>Hirsutella</taxon>
    </lineage>
</organism>
<comment type="caution">
    <text evidence="6">The sequence shown here is derived from an EMBL/GenBank/DDBJ whole genome shotgun (WGS) entry which is preliminary data.</text>
</comment>
<dbReference type="PANTHER" id="PTHR12304">
    <property type="entry name" value="INOSINE-URIDINE PREFERRING NUCLEOSIDE HYDROLASE"/>
    <property type="match status" value="1"/>
</dbReference>
<feature type="chain" id="PRO_5040223020" evidence="4">
    <location>
        <begin position="19"/>
        <end position="381"/>
    </location>
</feature>
<dbReference type="GeneID" id="68349266"/>
<keyword evidence="3" id="KW-0326">Glycosidase</keyword>
<evidence type="ECO:0000256" key="1">
    <source>
        <dbReference type="ARBA" id="ARBA00009176"/>
    </source>
</evidence>
<dbReference type="RefSeq" id="XP_044725008.1">
    <property type="nucleotide sequence ID" value="XM_044858608.1"/>
</dbReference>
<proteinExistence type="inferred from homology"/>
<evidence type="ECO:0000256" key="4">
    <source>
        <dbReference type="SAM" id="SignalP"/>
    </source>
</evidence>
<dbReference type="EMBL" id="JAIZPD010000001">
    <property type="protein sequence ID" value="KAH0967495.1"/>
    <property type="molecule type" value="Genomic_DNA"/>
</dbReference>
<dbReference type="GO" id="GO:0005829">
    <property type="term" value="C:cytosol"/>
    <property type="evidence" value="ECO:0007669"/>
    <property type="project" value="TreeGrafter"/>
</dbReference>
<comment type="similarity">
    <text evidence="1">Belongs to the IUNH family.</text>
</comment>
<accession>A0A9P8N618</accession>
<evidence type="ECO:0000256" key="2">
    <source>
        <dbReference type="ARBA" id="ARBA00022801"/>
    </source>
</evidence>